<accession>A0A0E0JJ68</accession>
<keyword evidence="2" id="KW-1185">Reference proteome</keyword>
<dbReference type="EnsemblPlants" id="OPUNC01G17250.1">
    <property type="protein sequence ID" value="OPUNC01G17250.1"/>
    <property type="gene ID" value="OPUNC01G17250"/>
</dbReference>
<dbReference type="HOGENOM" id="CLU_1858496_0_0_1"/>
<dbReference type="AlphaFoldDB" id="A0A0E0JJ68"/>
<sequence length="138" mass="15785">MPLPGSRGGHEGAAGESAAWRRFPVQHGVYDLPHHQEEHRLYRHGAPLAVMTFHYSMHAAMKFSINCNCKMKTYYVENPGDKRAATLLLNVSLAQFVWMGFYYPKAQCCVVMQYIHISHGFISSNMKIRKKIFHSDTV</sequence>
<evidence type="ECO:0000313" key="1">
    <source>
        <dbReference type="EnsemblPlants" id="OPUNC01G17250.1"/>
    </source>
</evidence>
<protein>
    <submittedName>
        <fullName evidence="1">Uncharacterized protein</fullName>
    </submittedName>
</protein>
<organism evidence="1">
    <name type="scientific">Oryza punctata</name>
    <name type="common">Red rice</name>
    <dbReference type="NCBI Taxonomy" id="4537"/>
    <lineage>
        <taxon>Eukaryota</taxon>
        <taxon>Viridiplantae</taxon>
        <taxon>Streptophyta</taxon>
        <taxon>Embryophyta</taxon>
        <taxon>Tracheophyta</taxon>
        <taxon>Spermatophyta</taxon>
        <taxon>Magnoliopsida</taxon>
        <taxon>Liliopsida</taxon>
        <taxon>Poales</taxon>
        <taxon>Poaceae</taxon>
        <taxon>BOP clade</taxon>
        <taxon>Oryzoideae</taxon>
        <taxon>Oryzeae</taxon>
        <taxon>Oryzinae</taxon>
        <taxon>Oryza</taxon>
    </lineage>
</organism>
<name>A0A0E0JJ68_ORYPU</name>
<reference evidence="1" key="1">
    <citation type="submission" date="2015-04" db="UniProtKB">
        <authorList>
            <consortium name="EnsemblPlants"/>
        </authorList>
    </citation>
    <scope>IDENTIFICATION</scope>
</reference>
<proteinExistence type="predicted"/>
<reference evidence="1" key="2">
    <citation type="submission" date="2018-05" db="EMBL/GenBank/DDBJ databases">
        <title>OpunRS2 (Oryza punctata Reference Sequence Version 2).</title>
        <authorList>
            <person name="Zhang J."/>
            <person name="Kudrna D."/>
            <person name="Lee S."/>
            <person name="Talag J."/>
            <person name="Welchert J."/>
            <person name="Wing R.A."/>
        </authorList>
    </citation>
    <scope>NUCLEOTIDE SEQUENCE [LARGE SCALE GENOMIC DNA]</scope>
</reference>
<dbReference type="Proteomes" id="UP000026962">
    <property type="component" value="Chromosome 1"/>
</dbReference>
<evidence type="ECO:0000313" key="2">
    <source>
        <dbReference type="Proteomes" id="UP000026962"/>
    </source>
</evidence>
<dbReference type="Gramene" id="OPUNC01G17250.1">
    <property type="protein sequence ID" value="OPUNC01G17250.1"/>
    <property type="gene ID" value="OPUNC01G17250"/>
</dbReference>